<dbReference type="InterPro" id="IPR009057">
    <property type="entry name" value="Homeodomain-like_sf"/>
</dbReference>
<evidence type="ECO:0000256" key="1">
    <source>
        <dbReference type="SAM" id="MobiDB-lite"/>
    </source>
</evidence>
<proteinExistence type="predicted"/>
<keyword evidence="4" id="KW-1185">Reference proteome</keyword>
<evidence type="ECO:0000259" key="2">
    <source>
        <dbReference type="PROSITE" id="PS50090"/>
    </source>
</evidence>
<feature type="compositionally biased region" description="Basic residues" evidence="1">
    <location>
        <begin position="742"/>
        <end position="752"/>
    </location>
</feature>
<organism evidence="3 4">
    <name type="scientific">Arachis hypogaea</name>
    <name type="common">Peanut</name>
    <dbReference type="NCBI Taxonomy" id="3818"/>
    <lineage>
        <taxon>Eukaryota</taxon>
        <taxon>Viridiplantae</taxon>
        <taxon>Streptophyta</taxon>
        <taxon>Embryophyta</taxon>
        <taxon>Tracheophyta</taxon>
        <taxon>Spermatophyta</taxon>
        <taxon>Magnoliopsida</taxon>
        <taxon>eudicotyledons</taxon>
        <taxon>Gunneridae</taxon>
        <taxon>Pentapetalae</taxon>
        <taxon>rosids</taxon>
        <taxon>fabids</taxon>
        <taxon>Fabales</taxon>
        <taxon>Fabaceae</taxon>
        <taxon>Papilionoideae</taxon>
        <taxon>50 kb inversion clade</taxon>
        <taxon>dalbergioids sensu lato</taxon>
        <taxon>Dalbergieae</taxon>
        <taxon>Pterocarpus clade</taxon>
        <taxon>Arachis</taxon>
    </lineage>
</organism>
<dbReference type="Gene3D" id="1.10.10.60">
    <property type="entry name" value="Homeodomain-like"/>
    <property type="match status" value="1"/>
</dbReference>
<dbReference type="CDD" id="cd11660">
    <property type="entry name" value="SANT_TRF"/>
    <property type="match status" value="1"/>
</dbReference>
<name>A0A444ZRA4_ARAHY</name>
<dbReference type="PROSITE" id="PS50090">
    <property type="entry name" value="MYB_LIKE"/>
    <property type="match status" value="1"/>
</dbReference>
<protein>
    <recommendedName>
        <fullName evidence="2">Myb-like domain-containing protein</fullName>
    </recommendedName>
</protein>
<feature type="region of interest" description="Disordered" evidence="1">
    <location>
        <begin position="733"/>
        <end position="752"/>
    </location>
</feature>
<dbReference type="EMBL" id="SDMP01000014">
    <property type="protein sequence ID" value="RYR16707.1"/>
    <property type="molecule type" value="Genomic_DNA"/>
</dbReference>
<dbReference type="Proteomes" id="UP000289738">
    <property type="component" value="Chromosome B04"/>
</dbReference>
<dbReference type="STRING" id="3818.A0A444ZRA4"/>
<dbReference type="AlphaFoldDB" id="A0A444ZRA4"/>
<gene>
    <name evidence="3" type="ORF">Ahy_B04g073741</name>
</gene>
<comment type="caution">
    <text evidence="3">The sequence shown here is derived from an EMBL/GenBank/DDBJ whole genome shotgun (WGS) entry which is preliminary data.</text>
</comment>
<sequence>MFGRKVFLTYKRKRQSSSEDAHNCSLSAQDKHDKQTAEKAMEKNEEKRMRGCSSWLPVRKPDSLKSGEQGNCDATKVMVTRSRSFSSRHQCEDTSETARDAGELLAVHAEKASKNASGPPGDSCATEISKNEFSNCPNIQCTPPSVKLDAGNGLNLVGSEACITRECSSPKGNESSVLNKSRIEEFTDSQLKDGFINPSRRKVIKTKLGTPLITFNRCHKRKKDSDATDGQSELLHGKENISALAKWSMLVDVNASASSTNESSCEECPVDKVPDLNQSVDHLERGKLLNQIQNEASSKSCSTVFLADLNQSAELSERGVLNQAREKKMHTIRTLREFVTPLGEQLHHGEDIDKTGTIAIEPGQSCLIQKDAEHMHKDCEGVSINVDSSDPCPTTTADQELESEPSVREAMQNGTCDDAEKTGGLREFDLLVDSSDENIVDLNLGVGKHPVDLKMTTPADKLASISSSSATVEDQISPLELLNVKDTQMIPEGTSSDVCSIIAQPQSTGSMMSSKRMNVQQSKIIRSEPVPTVSLSLGLSLPVEPNIGGCDSITCLSLLPLPNSLSETKGSVQDMLSEYSASRKPWHRRHKMMLESIVSRARSLNERGIFQDNLVPHPTMWSEEELDYLWIGVRRHGKGNWDAMLRDPRLRFSPLRLAKDLADRWEDEQLKVLNDVAFPQFMYPKAASLEGNFCLDPKASFWRESAIDNTKLSPEDMFSYRDSNTLKKSRARLNSHGNTTGRNHRPGFHSRKASYNKSADNYEWGSFPGSLSLPRENSYSNDFPFNFSTGNSNLPHWLREAIFAPPLKSVEPNLAPATAVSLSSHPEHGLDAGKSSFVPQNRLNGLGTTEPQMSNQNGSSQCATYSRRRFGMMKVNKPLEQHVKKSDALIIIDSDTSSEETISDDNRSSL</sequence>
<evidence type="ECO:0000313" key="4">
    <source>
        <dbReference type="Proteomes" id="UP000289738"/>
    </source>
</evidence>
<reference evidence="3 4" key="1">
    <citation type="submission" date="2019-01" db="EMBL/GenBank/DDBJ databases">
        <title>Sequencing of cultivated peanut Arachis hypogaea provides insights into genome evolution and oil improvement.</title>
        <authorList>
            <person name="Chen X."/>
        </authorList>
    </citation>
    <scope>NUCLEOTIDE SEQUENCE [LARGE SCALE GENOMIC DNA]</scope>
    <source>
        <strain evidence="4">cv. Fuhuasheng</strain>
        <tissue evidence="3">Leaves</tissue>
    </source>
</reference>
<feature type="compositionally biased region" description="Basic and acidic residues" evidence="1">
    <location>
        <begin position="29"/>
        <end position="49"/>
    </location>
</feature>
<feature type="domain" description="Myb-like" evidence="2">
    <location>
        <begin position="621"/>
        <end position="669"/>
    </location>
</feature>
<feature type="region of interest" description="Disordered" evidence="1">
    <location>
        <begin position="11"/>
        <end position="70"/>
    </location>
</feature>
<dbReference type="SUPFAM" id="SSF46689">
    <property type="entry name" value="Homeodomain-like"/>
    <property type="match status" value="1"/>
</dbReference>
<evidence type="ECO:0000313" key="3">
    <source>
        <dbReference type="EMBL" id="RYR16707.1"/>
    </source>
</evidence>
<accession>A0A444ZRA4</accession>
<dbReference type="InterPro" id="IPR001005">
    <property type="entry name" value="SANT/Myb"/>
</dbReference>